<comment type="function">
    <text evidence="6">Has antibacterial activity.</text>
</comment>
<sequence>MSPLSTTCRKKFEILYSEKQNSSTIFEKANYGTHTKKQSRSKEHYTVFNWWDACIKLGSQCKNKCGEKEFKMAYCGRPTTLCCMKECDHVELLKRSIHKKRTNIN</sequence>
<keyword evidence="3 6" id="KW-0964">Secreted</keyword>
<organism evidence="8 9">
    <name type="scientific">Canis lupus dingo</name>
    <name type="common">dingo</name>
    <dbReference type="NCBI Taxonomy" id="286419"/>
    <lineage>
        <taxon>Eukaryota</taxon>
        <taxon>Metazoa</taxon>
        <taxon>Chordata</taxon>
        <taxon>Craniata</taxon>
        <taxon>Vertebrata</taxon>
        <taxon>Euteleostomi</taxon>
        <taxon>Mammalia</taxon>
        <taxon>Eutheria</taxon>
        <taxon>Laurasiatheria</taxon>
        <taxon>Carnivora</taxon>
        <taxon>Caniformia</taxon>
        <taxon>Canidae</taxon>
        <taxon>Canis</taxon>
    </lineage>
</organism>
<evidence type="ECO:0000256" key="1">
    <source>
        <dbReference type="ARBA" id="ARBA00004613"/>
    </source>
</evidence>
<evidence type="ECO:0000313" key="9">
    <source>
        <dbReference type="Proteomes" id="UP000694391"/>
    </source>
</evidence>
<dbReference type="GO" id="GO:0042742">
    <property type="term" value="P:defense response to bacterium"/>
    <property type="evidence" value="ECO:0007669"/>
    <property type="project" value="UniProtKB-UniRule"/>
</dbReference>
<dbReference type="GeneTree" id="ENSGT00410000029004"/>
<evidence type="ECO:0000313" key="8">
    <source>
        <dbReference type="Ensembl" id="ENSCAFP00020016208.1"/>
    </source>
</evidence>
<dbReference type="Ensembl" id="ENSCAFT00020018808.1">
    <property type="protein sequence ID" value="ENSCAFP00020016208.1"/>
    <property type="gene ID" value="ENSCAFG00020012997.1"/>
</dbReference>
<evidence type="ECO:0000256" key="5">
    <source>
        <dbReference type="ARBA" id="ARBA00023157"/>
    </source>
</evidence>
<evidence type="ECO:0000259" key="7">
    <source>
        <dbReference type="Pfam" id="PF13841"/>
    </source>
</evidence>
<evidence type="ECO:0000256" key="2">
    <source>
        <dbReference type="ARBA" id="ARBA00007371"/>
    </source>
</evidence>
<name>A0A8C0KIK2_CANLU</name>
<comment type="subcellular location">
    <subcellularLocation>
        <location evidence="1 6">Secreted</location>
    </subcellularLocation>
</comment>
<evidence type="ECO:0000256" key="4">
    <source>
        <dbReference type="ARBA" id="ARBA00022729"/>
    </source>
</evidence>
<dbReference type="GO" id="GO:0045087">
    <property type="term" value="P:innate immune response"/>
    <property type="evidence" value="ECO:0007669"/>
    <property type="project" value="InterPro"/>
</dbReference>
<feature type="domain" description="Beta-defensin" evidence="7">
    <location>
        <begin position="54"/>
        <end position="83"/>
    </location>
</feature>
<keyword evidence="6" id="KW-0211">Defensin</keyword>
<comment type="similarity">
    <text evidence="2 6">Belongs to the beta-defensin family.</text>
</comment>
<dbReference type="InterPro" id="IPR025933">
    <property type="entry name" value="Beta_defensin_dom"/>
</dbReference>
<evidence type="ECO:0000256" key="3">
    <source>
        <dbReference type="ARBA" id="ARBA00022525"/>
    </source>
</evidence>
<keyword evidence="5" id="KW-1015">Disulfide bond</keyword>
<dbReference type="Pfam" id="PF13841">
    <property type="entry name" value="Defensin_beta_2"/>
    <property type="match status" value="1"/>
</dbReference>
<keyword evidence="9" id="KW-1185">Reference proteome</keyword>
<keyword evidence="4" id="KW-0732">Signal</keyword>
<reference evidence="8" key="1">
    <citation type="submission" date="2025-08" db="UniProtKB">
        <authorList>
            <consortium name="Ensembl"/>
        </authorList>
    </citation>
    <scope>IDENTIFICATION</scope>
</reference>
<evidence type="ECO:0000256" key="6">
    <source>
        <dbReference type="RuleBase" id="RU231113"/>
    </source>
</evidence>
<keyword evidence="6" id="KW-0929">Antimicrobial</keyword>
<reference evidence="8" key="2">
    <citation type="submission" date="2025-09" db="UniProtKB">
        <authorList>
            <consortium name="Ensembl"/>
        </authorList>
    </citation>
    <scope>IDENTIFICATION</scope>
</reference>
<dbReference type="AlphaFoldDB" id="A0A8C0KIK2"/>
<proteinExistence type="inferred from homology"/>
<protein>
    <recommendedName>
        <fullName evidence="6">Beta-defensin</fullName>
    </recommendedName>
</protein>
<accession>A0A8C0KIK2</accession>
<keyword evidence="6" id="KW-0044">Antibiotic</keyword>
<dbReference type="Proteomes" id="UP000694391">
    <property type="component" value="Unplaced"/>
</dbReference>
<dbReference type="GO" id="GO:0005576">
    <property type="term" value="C:extracellular region"/>
    <property type="evidence" value="ECO:0007669"/>
    <property type="project" value="UniProtKB-SubCell"/>
</dbReference>